<dbReference type="EMBL" id="VIGB01000003">
    <property type="protein sequence ID" value="TQF01154.1"/>
    <property type="molecule type" value="Genomic_DNA"/>
</dbReference>
<proteinExistence type="predicted"/>
<protein>
    <submittedName>
        <fullName evidence="3">CHAD domain-containing protein</fullName>
    </submittedName>
</protein>
<organism evidence="3 4">
    <name type="scientific">Kitasatospora acidiphila</name>
    <dbReference type="NCBI Taxonomy" id="2567942"/>
    <lineage>
        <taxon>Bacteria</taxon>
        <taxon>Bacillati</taxon>
        <taxon>Actinomycetota</taxon>
        <taxon>Actinomycetes</taxon>
        <taxon>Kitasatosporales</taxon>
        <taxon>Streptomycetaceae</taxon>
        <taxon>Kitasatospora</taxon>
    </lineage>
</organism>
<dbReference type="Pfam" id="PF05235">
    <property type="entry name" value="CHAD"/>
    <property type="match status" value="1"/>
</dbReference>
<dbReference type="InterPro" id="IPR007899">
    <property type="entry name" value="CHAD_dom"/>
</dbReference>
<feature type="region of interest" description="Disordered" evidence="1">
    <location>
        <begin position="1"/>
        <end position="25"/>
    </location>
</feature>
<dbReference type="InterPro" id="IPR038186">
    <property type="entry name" value="CHAD_dom_sf"/>
</dbReference>
<dbReference type="Proteomes" id="UP000319103">
    <property type="component" value="Unassembled WGS sequence"/>
</dbReference>
<feature type="compositionally biased region" description="Low complexity" evidence="1">
    <location>
        <begin position="94"/>
        <end position="105"/>
    </location>
</feature>
<dbReference type="AlphaFoldDB" id="A0A540VYG2"/>
<dbReference type="Gene3D" id="1.40.20.10">
    <property type="entry name" value="CHAD domain"/>
    <property type="match status" value="1"/>
</dbReference>
<comment type="caution">
    <text evidence="3">The sequence shown here is derived from an EMBL/GenBank/DDBJ whole genome shotgun (WGS) entry which is preliminary data.</text>
</comment>
<feature type="region of interest" description="Disordered" evidence="1">
    <location>
        <begin position="64"/>
        <end position="105"/>
    </location>
</feature>
<accession>A0A540VYG2</accession>
<keyword evidence="4" id="KW-1185">Reference proteome</keyword>
<sequence>MLDSNAVGAPADRWATTAPSAGGITTEATGWTEFEVELEHGTLVLLDRIDTAFAAAGLVCSPWPSSSPTHSAGPVRPRPCPQRPLAEPAQPTPSSSTASAYSSAGSSRRMRPCAVGRWTQCTGWGVSARRLRSLLKAHRRLFDRRRADPMDAQLRWLGRLLGEVRDQEVLGDQLVDGLDAVPTLMLQGALRGLITERYAHSYRQSAPGTRLRAPSRRQRGELRSAWRNSAPG</sequence>
<name>A0A540VYG2_9ACTN</name>
<dbReference type="OrthoDB" id="9777271at2"/>
<evidence type="ECO:0000259" key="2">
    <source>
        <dbReference type="Pfam" id="PF05235"/>
    </source>
</evidence>
<feature type="domain" description="CHAD" evidence="2">
    <location>
        <begin position="126"/>
        <end position="209"/>
    </location>
</feature>
<evidence type="ECO:0000313" key="4">
    <source>
        <dbReference type="Proteomes" id="UP000319103"/>
    </source>
</evidence>
<evidence type="ECO:0000256" key="1">
    <source>
        <dbReference type="SAM" id="MobiDB-lite"/>
    </source>
</evidence>
<gene>
    <name evidence="3" type="ORF">E6W39_01515</name>
</gene>
<evidence type="ECO:0000313" key="3">
    <source>
        <dbReference type="EMBL" id="TQF01154.1"/>
    </source>
</evidence>
<feature type="region of interest" description="Disordered" evidence="1">
    <location>
        <begin position="204"/>
        <end position="232"/>
    </location>
</feature>
<reference evidence="3 4" key="1">
    <citation type="submission" date="2019-06" db="EMBL/GenBank/DDBJ databases">
        <title>Description of Kitasatospora acidophila sp. nov. isolated from pine grove soil, and reclassification of Streptomyces novaecaesareae to Kitasatospora novaeceasareae comb. nov.</title>
        <authorList>
            <person name="Kim M.J."/>
        </authorList>
    </citation>
    <scope>NUCLEOTIDE SEQUENCE [LARGE SCALE GENOMIC DNA]</scope>
    <source>
        <strain evidence="3 4">MMS16-CNU292</strain>
    </source>
</reference>